<evidence type="ECO:0000313" key="4">
    <source>
        <dbReference type="Proteomes" id="UP001332243"/>
    </source>
</evidence>
<comment type="caution">
    <text evidence="3">The sequence shown here is derived from an EMBL/GenBank/DDBJ whole genome shotgun (WGS) entry which is preliminary data.</text>
</comment>
<protein>
    <recommendedName>
        <fullName evidence="5">DUF4352 domain-containing protein</fullName>
    </recommendedName>
</protein>
<evidence type="ECO:0000256" key="2">
    <source>
        <dbReference type="SAM" id="SignalP"/>
    </source>
</evidence>
<feature type="signal peptide" evidence="2">
    <location>
        <begin position="1"/>
        <end position="21"/>
    </location>
</feature>
<sequence>MRLSRMAIVGVLALAVLSSTGCGIFGGADGASGSGSGSAPAGGTAGGEPEPLGGIIATREIEVEESGRIVPVRVELHQLRRDNGFVTVNLRMTNTGPEGGQRWQVADEFAGETVGHTMAGVSLVDRKNRKQYLVARVDNPGAGQNNQEQYLCSADLAGVFVQPGQSVQLYAVFGAPPDEVRAVDIVVPNVPVFENVPLG</sequence>
<dbReference type="RefSeq" id="WP_331212563.1">
    <property type="nucleotide sequence ID" value="NZ_JAZGQK010000002.1"/>
</dbReference>
<dbReference type="EMBL" id="JAZGQK010000002">
    <property type="protein sequence ID" value="MEE6257451.1"/>
    <property type="molecule type" value="Genomic_DNA"/>
</dbReference>
<feature type="region of interest" description="Disordered" evidence="1">
    <location>
        <begin position="31"/>
        <end position="52"/>
    </location>
</feature>
<organism evidence="3 4">
    <name type="scientific">Plantactinospora sonchi</name>
    <dbReference type="NCBI Taxonomy" id="1544735"/>
    <lineage>
        <taxon>Bacteria</taxon>
        <taxon>Bacillati</taxon>
        <taxon>Actinomycetota</taxon>
        <taxon>Actinomycetes</taxon>
        <taxon>Micromonosporales</taxon>
        <taxon>Micromonosporaceae</taxon>
        <taxon>Plantactinospora</taxon>
    </lineage>
</organism>
<reference evidence="3 4" key="1">
    <citation type="submission" date="2024-01" db="EMBL/GenBank/DDBJ databases">
        <title>Genome insights into Plantactinospora sonchi sp. nov.</title>
        <authorList>
            <person name="Wang L."/>
        </authorList>
    </citation>
    <scope>NUCLEOTIDE SEQUENCE [LARGE SCALE GENOMIC DNA]</scope>
    <source>
        <strain evidence="3 4">NEAU-QY2</strain>
    </source>
</reference>
<proteinExistence type="predicted"/>
<dbReference type="PROSITE" id="PS51257">
    <property type="entry name" value="PROKAR_LIPOPROTEIN"/>
    <property type="match status" value="1"/>
</dbReference>
<keyword evidence="2" id="KW-0732">Signal</keyword>
<feature type="chain" id="PRO_5045726810" description="DUF4352 domain-containing protein" evidence="2">
    <location>
        <begin position="22"/>
        <end position="199"/>
    </location>
</feature>
<evidence type="ECO:0000256" key="1">
    <source>
        <dbReference type="SAM" id="MobiDB-lite"/>
    </source>
</evidence>
<dbReference type="Proteomes" id="UP001332243">
    <property type="component" value="Unassembled WGS sequence"/>
</dbReference>
<accession>A0ABU7RLW2</accession>
<keyword evidence="4" id="KW-1185">Reference proteome</keyword>
<evidence type="ECO:0008006" key="5">
    <source>
        <dbReference type="Google" id="ProtNLM"/>
    </source>
</evidence>
<evidence type="ECO:0000313" key="3">
    <source>
        <dbReference type="EMBL" id="MEE6257451.1"/>
    </source>
</evidence>
<name>A0ABU7RLW2_9ACTN</name>
<gene>
    <name evidence="3" type="ORF">V1633_02980</name>
</gene>